<comment type="caution">
    <text evidence="2">The sequence shown here is derived from an EMBL/GenBank/DDBJ whole genome shotgun (WGS) entry which is preliminary data.</text>
</comment>
<feature type="non-terminal residue" evidence="2">
    <location>
        <position position="239"/>
    </location>
</feature>
<feature type="region of interest" description="Disordered" evidence="1">
    <location>
        <begin position="24"/>
        <end position="90"/>
    </location>
</feature>
<feature type="compositionally biased region" description="Low complexity" evidence="1">
    <location>
        <begin position="40"/>
        <end position="51"/>
    </location>
</feature>
<evidence type="ECO:0000313" key="2">
    <source>
        <dbReference type="EMBL" id="CAE7654579.1"/>
    </source>
</evidence>
<name>A0A812W299_SYMPI</name>
<dbReference type="EMBL" id="CAJNIZ010043236">
    <property type="protein sequence ID" value="CAE7654579.1"/>
    <property type="molecule type" value="Genomic_DNA"/>
</dbReference>
<organism evidence="2 3">
    <name type="scientific">Symbiodinium pilosum</name>
    <name type="common">Dinoflagellate</name>
    <dbReference type="NCBI Taxonomy" id="2952"/>
    <lineage>
        <taxon>Eukaryota</taxon>
        <taxon>Sar</taxon>
        <taxon>Alveolata</taxon>
        <taxon>Dinophyceae</taxon>
        <taxon>Suessiales</taxon>
        <taxon>Symbiodiniaceae</taxon>
        <taxon>Symbiodinium</taxon>
    </lineage>
</organism>
<reference evidence="2" key="1">
    <citation type="submission" date="2021-02" db="EMBL/GenBank/DDBJ databases">
        <authorList>
            <person name="Dougan E. K."/>
            <person name="Rhodes N."/>
            <person name="Thang M."/>
            <person name="Chan C."/>
        </authorList>
    </citation>
    <scope>NUCLEOTIDE SEQUENCE</scope>
</reference>
<accession>A0A812W299</accession>
<feature type="compositionally biased region" description="Basic and acidic residues" evidence="1">
    <location>
        <begin position="52"/>
        <end position="68"/>
    </location>
</feature>
<gene>
    <name evidence="2" type="ORF">SPIL2461_LOCUS17546</name>
</gene>
<sequence length="239" mass="24980">VVTGKAAPSAPPKAVADAWDAFDDLEAGHQDADTESMYEPGAQAPSAPGSADVRDAFDAVEAQDRAADAESMYEPGAKASTATAATGTPPKAVADTWDACNEVEVGSRIAAPSQPPKSVDAVEAGTDMAASSEPPKAAADAWDAFDAWEAADLHQNKPQHPDNDGKGLCKFDVEALEKLSMQSQLVALGLLSEDEEMSDHERLEENVHKQPISLPAAPEAAVNLDELEDMEIVSNASDD</sequence>
<dbReference type="AlphaFoldDB" id="A0A812W299"/>
<evidence type="ECO:0000313" key="3">
    <source>
        <dbReference type="Proteomes" id="UP000649617"/>
    </source>
</evidence>
<keyword evidence="3" id="KW-1185">Reference proteome</keyword>
<feature type="compositionally biased region" description="Low complexity" evidence="1">
    <location>
        <begin position="75"/>
        <end position="90"/>
    </location>
</feature>
<evidence type="ECO:0000256" key="1">
    <source>
        <dbReference type="SAM" id="MobiDB-lite"/>
    </source>
</evidence>
<feature type="non-terminal residue" evidence="2">
    <location>
        <position position="1"/>
    </location>
</feature>
<dbReference type="Proteomes" id="UP000649617">
    <property type="component" value="Unassembled WGS sequence"/>
</dbReference>
<protein>
    <submittedName>
        <fullName evidence="2">Uncharacterized protein</fullName>
    </submittedName>
</protein>
<proteinExistence type="predicted"/>